<dbReference type="RefSeq" id="WP_323252105.1">
    <property type="nucleotide sequence ID" value="NZ_JAYFUL010000042.1"/>
</dbReference>
<gene>
    <name evidence="1" type="ORF">VB264_19510</name>
</gene>
<evidence type="ECO:0008006" key="3">
    <source>
        <dbReference type="Google" id="ProtNLM"/>
    </source>
</evidence>
<dbReference type="PROSITE" id="PS51257">
    <property type="entry name" value="PROKAR_LIPOPROTEIN"/>
    <property type="match status" value="1"/>
</dbReference>
<evidence type="ECO:0000313" key="2">
    <source>
        <dbReference type="Proteomes" id="UP001304671"/>
    </source>
</evidence>
<accession>A0ABU5QSB9</accession>
<protein>
    <recommendedName>
        <fullName evidence="3">Lipocalin-like domain-containing protein</fullName>
    </recommendedName>
</protein>
<sequence>MKQIALLLIVVLFTMSGCKKDEPVNPDYVDIFVGTWVGTSYTNAGTTYDLTKMKDVYFHFIFRSVGVNTVELKLTALEDGQTYSQVLGNLTISKSGDVYNLKPSGTTASTGSLKYTSTTGEMTFSTVDDNGLPLIIIFKK</sequence>
<evidence type="ECO:0000313" key="1">
    <source>
        <dbReference type="EMBL" id="MEA5259995.1"/>
    </source>
</evidence>
<keyword evidence="2" id="KW-1185">Reference proteome</keyword>
<name>A0ABU5QSB9_9BACT</name>
<organism evidence="1 2">
    <name type="scientific">Arcicella aquatica</name>
    <dbReference type="NCBI Taxonomy" id="217141"/>
    <lineage>
        <taxon>Bacteria</taxon>
        <taxon>Pseudomonadati</taxon>
        <taxon>Bacteroidota</taxon>
        <taxon>Cytophagia</taxon>
        <taxon>Cytophagales</taxon>
        <taxon>Flectobacillaceae</taxon>
        <taxon>Arcicella</taxon>
    </lineage>
</organism>
<reference evidence="1 2" key="1">
    <citation type="submission" date="2023-12" db="EMBL/GenBank/DDBJ databases">
        <title>Novel species of the genus Arcicella isolated from rivers.</title>
        <authorList>
            <person name="Lu H."/>
        </authorList>
    </citation>
    <scope>NUCLEOTIDE SEQUENCE [LARGE SCALE GENOMIC DNA]</scope>
    <source>
        <strain evidence="1 2">LMG 21963</strain>
    </source>
</reference>
<comment type="caution">
    <text evidence="1">The sequence shown here is derived from an EMBL/GenBank/DDBJ whole genome shotgun (WGS) entry which is preliminary data.</text>
</comment>
<proteinExistence type="predicted"/>
<dbReference type="EMBL" id="JAYFUL010000042">
    <property type="protein sequence ID" value="MEA5259995.1"/>
    <property type="molecule type" value="Genomic_DNA"/>
</dbReference>
<dbReference type="Proteomes" id="UP001304671">
    <property type="component" value="Unassembled WGS sequence"/>
</dbReference>